<comment type="caution">
    <text evidence="3">The sequence shown here is derived from an EMBL/GenBank/DDBJ whole genome shotgun (WGS) entry which is preliminary data.</text>
</comment>
<keyword evidence="1" id="KW-0378">Hydrolase</keyword>
<dbReference type="RefSeq" id="WP_099154072.1">
    <property type="nucleotide sequence ID" value="NZ_PDUD01000039.1"/>
</dbReference>
<evidence type="ECO:0000313" key="3">
    <source>
        <dbReference type="EMBL" id="PHN02527.1"/>
    </source>
</evidence>
<dbReference type="InterPro" id="IPR029058">
    <property type="entry name" value="AB_hydrolase_fold"/>
</dbReference>
<dbReference type="SUPFAM" id="SSF53474">
    <property type="entry name" value="alpha/beta-Hydrolases"/>
    <property type="match status" value="1"/>
</dbReference>
<dbReference type="EMBL" id="PDUD01000039">
    <property type="protein sequence ID" value="PHN02527.1"/>
    <property type="molecule type" value="Genomic_DNA"/>
</dbReference>
<dbReference type="Proteomes" id="UP000223913">
    <property type="component" value="Unassembled WGS sequence"/>
</dbReference>
<protein>
    <recommendedName>
        <fullName evidence="2">Serine aminopeptidase S33 domain-containing protein</fullName>
    </recommendedName>
</protein>
<dbReference type="PRINTS" id="PR00793">
    <property type="entry name" value="PROAMNOPTASE"/>
</dbReference>
<dbReference type="PANTHER" id="PTHR43798">
    <property type="entry name" value="MONOACYLGLYCEROL LIPASE"/>
    <property type="match status" value="1"/>
</dbReference>
<dbReference type="InterPro" id="IPR050266">
    <property type="entry name" value="AB_hydrolase_sf"/>
</dbReference>
<dbReference type="GO" id="GO:0008233">
    <property type="term" value="F:peptidase activity"/>
    <property type="evidence" value="ECO:0007669"/>
    <property type="project" value="InterPro"/>
</dbReference>
<dbReference type="GO" id="GO:0016020">
    <property type="term" value="C:membrane"/>
    <property type="evidence" value="ECO:0007669"/>
    <property type="project" value="TreeGrafter"/>
</dbReference>
<dbReference type="PANTHER" id="PTHR43798:SF33">
    <property type="entry name" value="HYDROLASE, PUTATIVE (AFU_ORTHOLOGUE AFUA_2G14860)-RELATED"/>
    <property type="match status" value="1"/>
</dbReference>
<accession>A0A2D0N249</accession>
<dbReference type="AlphaFoldDB" id="A0A2D0N249"/>
<dbReference type="Pfam" id="PF12146">
    <property type="entry name" value="Hydrolase_4"/>
    <property type="match status" value="1"/>
</dbReference>
<reference evidence="3 4" key="1">
    <citation type="submission" date="2017-10" db="EMBL/GenBank/DDBJ databases">
        <title>The draft genome sequence of Lewinella nigricans NBRC 102662.</title>
        <authorList>
            <person name="Wang K."/>
        </authorList>
    </citation>
    <scope>NUCLEOTIDE SEQUENCE [LARGE SCALE GENOMIC DNA]</scope>
    <source>
        <strain evidence="3 4">NBRC 102662</strain>
    </source>
</reference>
<sequence>MSAINLIKRSLIVMVAMVGLLSSCQRYDRFFFVKNKGAIMPVKVSGKAASEKYIILLPGGPSGDGLIYSTVFPVFRKQIEPHYKMVYYDQRGAGNCQGVYDSSSLHLQQLGEDLDKLVRTIKSRDSTARVFLLGYSYGGTLGLHYLLEPEHQKHIDGFISIAGAFDRKQQAENQQKLTEFLLDKWVQDGAIDNYEAMKAGYDCGQAPDIAKCKMDSIATVQWVTDKFAEVQQYNRFKLSGKAALRLLRYTFFSPGNPIQSGIAEGQNGRYFQQEFNEQMLSGQVAEIRVPILLLNGRYDTNVPFFEAEAVYGNIGTPVHKKKMIILEASGHLPMITEPDQLAESVIAFVKEN</sequence>
<organism evidence="3 4">
    <name type="scientific">Flavilitoribacter nigricans (strain ATCC 23147 / DSM 23189 / NBRC 102662 / NCIMB 1420 / SS-2)</name>
    <name type="common">Lewinella nigricans</name>
    <dbReference type="NCBI Taxonomy" id="1122177"/>
    <lineage>
        <taxon>Bacteria</taxon>
        <taxon>Pseudomonadati</taxon>
        <taxon>Bacteroidota</taxon>
        <taxon>Saprospiria</taxon>
        <taxon>Saprospirales</taxon>
        <taxon>Lewinellaceae</taxon>
        <taxon>Flavilitoribacter</taxon>
    </lineage>
</organism>
<dbReference type="InterPro" id="IPR022742">
    <property type="entry name" value="Hydrolase_4"/>
</dbReference>
<dbReference type="InterPro" id="IPR002410">
    <property type="entry name" value="Peptidase_S33"/>
</dbReference>
<keyword evidence="4" id="KW-1185">Reference proteome</keyword>
<gene>
    <name evidence="3" type="ORF">CRP01_31620</name>
</gene>
<proteinExistence type="predicted"/>
<evidence type="ECO:0000256" key="1">
    <source>
        <dbReference type="ARBA" id="ARBA00022801"/>
    </source>
</evidence>
<dbReference type="Gene3D" id="3.40.50.1820">
    <property type="entry name" value="alpha/beta hydrolase"/>
    <property type="match status" value="1"/>
</dbReference>
<evidence type="ECO:0000259" key="2">
    <source>
        <dbReference type="Pfam" id="PF12146"/>
    </source>
</evidence>
<dbReference type="OrthoDB" id="9796770at2"/>
<evidence type="ECO:0000313" key="4">
    <source>
        <dbReference type="Proteomes" id="UP000223913"/>
    </source>
</evidence>
<dbReference type="GO" id="GO:0006508">
    <property type="term" value="P:proteolysis"/>
    <property type="evidence" value="ECO:0007669"/>
    <property type="project" value="InterPro"/>
</dbReference>
<feature type="domain" description="Serine aminopeptidase S33" evidence="2">
    <location>
        <begin position="82"/>
        <end position="246"/>
    </location>
</feature>
<name>A0A2D0N249_FLAN2</name>